<dbReference type="Pfam" id="PF01594">
    <property type="entry name" value="AI-2E_transport"/>
    <property type="match status" value="1"/>
</dbReference>
<keyword evidence="5 6" id="KW-0472">Membrane</keyword>
<dbReference type="EMBL" id="WQMS01000007">
    <property type="protein sequence ID" value="MVO77721.1"/>
    <property type="molecule type" value="Genomic_DNA"/>
</dbReference>
<accession>A0A6I4J2P5</accession>
<reference evidence="7 8" key="1">
    <citation type="submission" date="2019-12" db="EMBL/GenBank/DDBJ databases">
        <authorList>
            <person name="Huq M.A."/>
        </authorList>
    </citation>
    <scope>NUCLEOTIDE SEQUENCE [LARGE SCALE GENOMIC DNA]</scope>
    <source>
        <strain evidence="7 8">MAH-20</strain>
    </source>
</reference>
<evidence type="ECO:0000256" key="4">
    <source>
        <dbReference type="ARBA" id="ARBA00022989"/>
    </source>
</evidence>
<evidence type="ECO:0000256" key="5">
    <source>
        <dbReference type="ARBA" id="ARBA00023136"/>
    </source>
</evidence>
<feature type="transmembrane region" description="Helical" evidence="6">
    <location>
        <begin position="213"/>
        <end position="232"/>
    </location>
</feature>
<comment type="caution">
    <text evidence="7">The sequence shown here is derived from an EMBL/GenBank/DDBJ whole genome shotgun (WGS) entry which is preliminary data.</text>
</comment>
<name>A0A6I4J2P5_9SPHN</name>
<dbReference type="AlphaFoldDB" id="A0A6I4J2P5"/>
<keyword evidence="4 6" id="KW-1133">Transmembrane helix</keyword>
<dbReference type="Proteomes" id="UP000441389">
    <property type="component" value="Unassembled WGS sequence"/>
</dbReference>
<evidence type="ECO:0000313" key="8">
    <source>
        <dbReference type="Proteomes" id="UP000441389"/>
    </source>
</evidence>
<sequence>MSAEPATVRAAAPNEMRDPLVRAELKRASVWFGLAIGLALLVLLIQPLTLIFAGLVFAAMLDGGARLLGRVLSIPRGLRVTIVLLSAIAFVAGVFYMTGVQISAQWSQLQVTLEAQGTRFVHWLSGMGFMPAQADLMSFGRQLVGSVGKLTGYVGTVFGVVSSVVLVVAFGLFIALEPRLYQRGLAWLVPSRNRGQAEITLDRMAHTLRRLMAGRLAGMLFEGVLTWIALSIGNVPMALLLGILTGLLAFIPNIGAFVSGVLMVAVGFSAGVDTGLWAIGTYFAVQTFDGYVMLPYVARKTVDMPPAITLGAQILLGTLLGFMGLLLADSITAMIKVALERGSEREEEKAAEAG</sequence>
<feature type="transmembrane region" description="Helical" evidence="6">
    <location>
        <begin position="82"/>
        <end position="104"/>
    </location>
</feature>
<feature type="transmembrane region" description="Helical" evidence="6">
    <location>
        <begin position="314"/>
        <end position="339"/>
    </location>
</feature>
<dbReference type="PANTHER" id="PTHR21716:SF62">
    <property type="entry name" value="TRANSPORT PROTEIN YDBI-RELATED"/>
    <property type="match status" value="1"/>
</dbReference>
<gene>
    <name evidence="7" type="ORF">GON01_07215</name>
</gene>
<evidence type="ECO:0000256" key="3">
    <source>
        <dbReference type="ARBA" id="ARBA00022692"/>
    </source>
</evidence>
<feature type="transmembrane region" description="Helical" evidence="6">
    <location>
        <begin position="238"/>
        <end position="268"/>
    </location>
</feature>
<keyword evidence="8" id="KW-1185">Reference proteome</keyword>
<evidence type="ECO:0000256" key="1">
    <source>
        <dbReference type="ARBA" id="ARBA00004141"/>
    </source>
</evidence>
<comment type="subcellular location">
    <subcellularLocation>
        <location evidence="1">Membrane</location>
        <topology evidence="1">Multi-pass membrane protein</topology>
    </subcellularLocation>
</comment>
<feature type="transmembrane region" description="Helical" evidence="6">
    <location>
        <begin position="153"/>
        <end position="176"/>
    </location>
</feature>
<proteinExistence type="inferred from homology"/>
<dbReference type="PANTHER" id="PTHR21716">
    <property type="entry name" value="TRANSMEMBRANE PROTEIN"/>
    <property type="match status" value="1"/>
</dbReference>
<protein>
    <submittedName>
        <fullName evidence="7">AI-2E family transporter</fullName>
    </submittedName>
</protein>
<organism evidence="7 8">
    <name type="scientific">Sphingomonas horti</name>
    <dbReference type="NCBI Taxonomy" id="2682842"/>
    <lineage>
        <taxon>Bacteria</taxon>
        <taxon>Pseudomonadati</taxon>
        <taxon>Pseudomonadota</taxon>
        <taxon>Alphaproteobacteria</taxon>
        <taxon>Sphingomonadales</taxon>
        <taxon>Sphingomonadaceae</taxon>
        <taxon>Sphingomonas</taxon>
    </lineage>
</organism>
<dbReference type="RefSeq" id="WP_157026677.1">
    <property type="nucleotide sequence ID" value="NZ_WQMS01000007.1"/>
</dbReference>
<dbReference type="GO" id="GO:0016020">
    <property type="term" value="C:membrane"/>
    <property type="evidence" value="ECO:0007669"/>
    <property type="project" value="UniProtKB-SubCell"/>
</dbReference>
<evidence type="ECO:0000313" key="7">
    <source>
        <dbReference type="EMBL" id="MVO77721.1"/>
    </source>
</evidence>
<comment type="similarity">
    <text evidence="2">Belongs to the autoinducer-2 exporter (AI-2E) (TC 2.A.86) family.</text>
</comment>
<feature type="transmembrane region" description="Helical" evidence="6">
    <location>
        <begin position="275"/>
        <end position="294"/>
    </location>
</feature>
<keyword evidence="3 6" id="KW-0812">Transmembrane</keyword>
<evidence type="ECO:0000256" key="6">
    <source>
        <dbReference type="SAM" id="Phobius"/>
    </source>
</evidence>
<feature type="transmembrane region" description="Helical" evidence="6">
    <location>
        <begin position="30"/>
        <end position="61"/>
    </location>
</feature>
<dbReference type="InterPro" id="IPR002549">
    <property type="entry name" value="AI-2E-like"/>
</dbReference>
<evidence type="ECO:0000256" key="2">
    <source>
        <dbReference type="ARBA" id="ARBA00009773"/>
    </source>
</evidence>
<dbReference type="GO" id="GO:0055085">
    <property type="term" value="P:transmembrane transport"/>
    <property type="evidence" value="ECO:0007669"/>
    <property type="project" value="TreeGrafter"/>
</dbReference>